<dbReference type="PROSITE" id="PS50043">
    <property type="entry name" value="HTH_LUXR_2"/>
    <property type="match status" value="1"/>
</dbReference>
<evidence type="ECO:0000256" key="1">
    <source>
        <dbReference type="ARBA" id="ARBA00023015"/>
    </source>
</evidence>
<dbReference type="SMART" id="SM00421">
    <property type="entry name" value="HTH_LUXR"/>
    <property type="match status" value="1"/>
</dbReference>
<comment type="caution">
    <text evidence="7">The sequence shown here is derived from an EMBL/GenBank/DDBJ whole genome shotgun (WGS) entry which is preliminary data.</text>
</comment>
<keyword evidence="5" id="KW-1133">Transmembrane helix</keyword>
<dbReference type="PANTHER" id="PTHR44688">
    <property type="entry name" value="DNA-BINDING TRANSCRIPTIONAL ACTIVATOR DEVR_DOSR"/>
    <property type="match status" value="1"/>
</dbReference>
<sequence length="314" mass="34993">MAYRLKSRITWMLTPRELPSSDADDPRLVRHWWYETTLTRARWGAVPTFLLLIPFFPAIPWPRLALLALGIGLGNAGLHWLLHHGSPQQRLHAVRWLAPALDWTGGIGTLAAFSEEPAFGIAPILLLLVARTAVGFRRLFVLATATTGALLVLGMLLLAQVHWFGVLEADTARGVLITRGALLGVATLALAGWIKADERWRRWDEIRQDAARVAERAELETYRRQDYGLSKREWELLPLLARADLTYEQIGDQLSISSYTVKTHVQRIGKKLGVSGRRAVVHAVRERGLLPINEPIGTDESVSEPSGTQIHPLG</sequence>
<dbReference type="GO" id="GO:0006355">
    <property type="term" value="P:regulation of DNA-templated transcription"/>
    <property type="evidence" value="ECO:0007669"/>
    <property type="project" value="InterPro"/>
</dbReference>
<keyword evidence="2" id="KW-0238">DNA-binding</keyword>
<feature type="transmembrane region" description="Helical" evidence="5">
    <location>
        <begin position="139"/>
        <end position="164"/>
    </location>
</feature>
<dbReference type="EMBL" id="CAGS01000289">
    <property type="protein sequence ID" value="CCF84568.1"/>
    <property type="molecule type" value="Genomic_DNA"/>
</dbReference>
<evidence type="ECO:0000256" key="2">
    <source>
        <dbReference type="ARBA" id="ARBA00023125"/>
    </source>
</evidence>
<keyword evidence="8" id="KW-1185">Reference proteome</keyword>
<dbReference type="AlphaFoldDB" id="I4EIQ6"/>
<gene>
    <name evidence="7" type="ORF">NITHO_3590009</name>
</gene>
<evidence type="ECO:0000313" key="8">
    <source>
        <dbReference type="Proteomes" id="UP000004221"/>
    </source>
</evidence>
<dbReference type="PROSITE" id="PS00622">
    <property type="entry name" value="HTH_LUXR_1"/>
    <property type="match status" value="1"/>
</dbReference>
<feature type="region of interest" description="Disordered" evidence="4">
    <location>
        <begin position="294"/>
        <end position="314"/>
    </location>
</feature>
<evidence type="ECO:0000256" key="3">
    <source>
        <dbReference type="ARBA" id="ARBA00023163"/>
    </source>
</evidence>
<dbReference type="Proteomes" id="UP000004221">
    <property type="component" value="Unassembled WGS sequence"/>
</dbReference>
<feature type="domain" description="HTH luxR-type" evidence="6">
    <location>
        <begin position="222"/>
        <end position="288"/>
    </location>
</feature>
<proteinExistence type="predicted"/>
<dbReference type="PANTHER" id="PTHR44688:SF16">
    <property type="entry name" value="DNA-BINDING TRANSCRIPTIONAL ACTIVATOR DEVR_DOSR"/>
    <property type="match status" value="1"/>
</dbReference>
<dbReference type="GO" id="GO:0003677">
    <property type="term" value="F:DNA binding"/>
    <property type="evidence" value="ECO:0007669"/>
    <property type="project" value="UniProtKB-KW"/>
</dbReference>
<evidence type="ECO:0000256" key="4">
    <source>
        <dbReference type="SAM" id="MobiDB-lite"/>
    </source>
</evidence>
<evidence type="ECO:0000313" key="7">
    <source>
        <dbReference type="EMBL" id="CCF84568.1"/>
    </source>
</evidence>
<keyword evidence="5" id="KW-0812">Transmembrane</keyword>
<protein>
    <recommendedName>
        <fullName evidence="6">HTH luxR-type domain-containing protein</fullName>
    </recommendedName>
</protein>
<feature type="compositionally biased region" description="Polar residues" evidence="4">
    <location>
        <begin position="303"/>
        <end position="314"/>
    </location>
</feature>
<name>I4EIQ6_9BACT</name>
<dbReference type="Gene3D" id="1.10.10.10">
    <property type="entry name" value="Winged helix-like DNA-binding domain superfamily/Winged helix DNA-binding domain"/>
    <property type="match status" value="1"/>
</dbReference>
<feature type="transmembrane region" description="Helical" evidence="5">
    <location>
        <begin position="118"/>
        <end position="134"/>
    </location>
</feature>
<organism evidence="7 8">
    <name type="scientific">Nitrolancea hollandica Lb</name>
    <dbReference type="NCBI Taxonomy" id="1129897"/>
    <lineage>
        <taxon>Bacteria</taxon>
        <taxon>Pseudomonadati</taxon>
        <taxon>Thermomicrobiota</taxon>
        <taxon>Thermomicrobia</taxon>
        <taxon>Sphaerobacterales</taxon>
        <taxon>Sphaerobacterineae</taxon>
        <taxon>Sphaerobacteraceae</taxon>
        <taxon>Nitrolancea</taxon>
    </lineage>
</organism>
<dbReference type="CDD" id="cd06170">
    <property type="entry name" value="LuxR_C_like"/>
    <property type="match status" value="1"/>
</dbReference>
<dbReference type="InterPro" id="IPR016032">
    <property type="entry name" value="Sig_transdc_resp-reg_C-effctor"/>
</dbReference>
<dbReference type="InterPro" id="IPR036388">
    <property type="entry name" value="WH-like_DNA-bd_sf"/>
</dbReference>
<dbReference type="SUPFAM" id="SSF46894">
    <property type="entry name" value="C-terminal effector domain of the bipartite response regulators"/>
    <property type="match status" value="1"/>
</dbReference>
<accession>I4EIQ6</accession>
<evidence type="ECO:0000259" key="6">
    <source>
        <dbReference type="PROSITE" id="PS50043"/>
    </source>
</evidence>
<keyword evidence="3" id="KW-0804">Transcription</keyword>
<keyword evidence="1" id="KW-0805">Transcription regulation</keyword>
<dbReference type="InterPro" id="IPR000792">
    <property type="entry name" value="Tscrpt_reg_LuxR_C"/>
</dbReference>
<keyword evidence="5" id="KW-0472">Membrane</keyword>
<dbReference type="Pfam" id="PF00196">
    <property type="entry name" value="GerE"/>
    <property type="match status" value="1"/>
</dbReference>
<dbReference type="RefSeq" id="WP_008478810.1">
    <property type="nucleotide sequence ID" value="NZ_CAGS01000289.1"/>
</dbReference>
<reference evidence="7 8" key="1">
    <citation type="journal article" date="2012" name="ISME J.">
        <title>Nitrification expanded: discovery, physiology and genomics of a nitrite-oxidizing bacterium from the phylum Chloroflexi.</title>
        <authorList>
            <person name="Sorokin D.Y."/>
            <person name="Lucker S."/>
            <person name="Vejmelkova D."/>
            <person name="Kostrikina N.A."/>
            <person name="Kleerebezem R."/>
            <person name="Rijpstra W.I."/>
            <person name="Damste J.S."/>
            <person name="Le Paslier D."/>
            <person name="Muyzer G."/>
            <person name="Wagner M."/>
            <person name="van Loosdrecht M.C."/>
            <person name="Daims H."/>
        </authorList>
    </citation>
    <scope>NUCLEOTIDE SEQUENCE [LARGE SCALE GENOMIC DNA]</scope>
    <source>
        <strain evidence="8">none</strain>
    </source>
</reference>
<feature type="transmembrane region" description="Helical" evidence="5">
    <location>
        <begin position="176"/>
        <end position="194"/>
    </location>
</feature>
<dbReference type="OrthoDB" id="156998at2"/>
<evidence type="ECO:0000256" key="5">
    <source>
        <dbReference type="SAM" id="Phobius"/>
    </source>
</evidence>